<sequence length="136" mass="16188">METTNTPVSHPDVERKLRELYSHLMNGVNLRYKEIEDPNITIIVIPHKFYIFKKFEDFSLSNSRVAFVDGMIRVNAVRYLYDLALWTRKFSESSDHVMLFSRHEMYYGKPDKRVFDAILGVFVKNCYHILKDYLSL</sequence>
<name>A0AAE0SKC7_9BIVA</name>
<gene>
    <name evidence="1" type="ORF">CHS0354_020222</name>
</gene>
<protein>
    <submittedName>
        <fullName evidence="1">Uncharacterized protein</fullName>
    </submittedName>
</protein>
<comment type="caution">
    <text evidence="1">The sequence shown here is derived from an EMBL/GenBank/DDBJ whole genome shotgun (WGS) entry which is preliminary data.</text>
</comment>
<accession>A0AAE0SKC7</accession>
<evidence type="ECO:0000313" key="2">
    <source>
        <dbReference type="Proteomes" id="UP001195483"/>
    </source>
</evidence>
<reference evidence="1" key="1">
    <citation type="journal article" date="2021" name="Genome Biol. Evol.">
        <title>A High-Quality Reference Genome for a Parasitic Bivalve with Doubly Uniparental Inheritance (Bivalvia: Unionida).</title>
        <authorList>
            <person name="Smith C.H."/>
        </authorList>
    </citation>
    <scope>NUCLEOTIDE SEQUENCE</scope>
    <source>
        <strain evidence="1">CHS0354</strain>
    </source>
</reference>
<keyword evidence="2" id="KW-1185">Reference proteome</keyword>
<evidence type="ECO:0000313" key="1">
    <source>
        <dbReference type="EMBL" id="KAK3593457.1"/>
    </source>
</evidence>
<reference evidence="1" key="2">
    <citation type="journal article" date="2021" name="Genome Biol. Evol.">
        <title>Developing a high-quality reference genome for a parasitic bivalve with doubly uniparental inheritance (Bivalvia: Unionida).</title>
        <authorList>
            <person name="Smith C.H."/>
        </authorList>
    </citation>
    <scope>NUCLEOTIDE SEQUENCE</scope>
    <source>
        <strain evidence="1">CHS0354</strain>
        <tissue evidence="1">Mantle</tissue>
    </source>
</reference>
<dbReference type="AlphaFoldDB" id="A0AAE0SKC7"/>
<proteinExistence type="predicted"/>
<reference evidence="1" key="3">
    <citation type="submission" date="2023-05" db="EMBL/GenBank/DDBJ databases">
        <authorList>
            <person name="Smith C.H."/>
        </authorList>
    </citation>
    <scope>NUCLEOTIDE SEQUENCE</scope>
    <source>
        <strain evidence="1">CHS0354</strain>
        <tissue evidence="1">Mantle</tissue>
    </source>
</reference>
<dbReference type="EMBL" id="JAEAOA010001231">
    <property type="protein sequence ID" value="KAK3593457.1"/>
    <property type="molecule type" value="Genomic_DNA"/>
</dbReference>
<dbReference type="Proteomes" id="UP001195483">
    <property type="component" value="Unassembled WGS sequence"/>
</dbReference>
<organism evidence="1 2">
    <name type="scientific">Potamilus streckersoni</name>
    <dbReference type="NCBI Taxonomy" id="2493646"/>
    <lineage>
        <taxon>Eukaryota</taxon>
        <taxon>Metazoa</taxon>
        <taxon>Spiralia</taxon>
        <taxon>Lophotrochozoa</taxon>
        <taxon>Mollusca</taxon>
        <taxon>Bivalvia</taxon>
        <taxon>Autobranchia</taxon>
        <taxon>Heteroconchia</taxon>
        <taxon>Palaeoheterodonta</taxon>
        <taxon>Unionida</taxon>
        <taxon>Unionoidea</taxon>
        <taxon>Unionidae</taxon>
        <taxon>Ambleminae</taxon>
        <taxon>Lampsilini</taxon>
        <taxon>Potamilus</taxon>
    </lineage>
</organism>